<organism evidence="1 2">
    <name type="scientific">Vermiconidia calcicola</name>
    <dbReference type="NCBI Taxonomy" id="1690605"/>
    <lineage>
        <taxon>Eukaryota</taxon>
        <taxon>Fungi</taxon>
        <taxon>Dikarya</taxon>
        <taxon>Ascomycota</taxon>
        <taxon>Pezizomycotina</taxon>
        <taxon>Dothideomycetes</taxon>
        <taxon>Dothideomycetidae</taxon>
        <taxon>Mycosphaerellales</taxon>
        <taxon>Extremaceae</taxon>
        <taxon>Vermiconidia</taxon>
    </lineage>
</organism>
<dbReference type="Proteomes" id="UP001281147">
    <property type="component" value="Unassembled WGS sequence"/>
</dbReference>
<gene>
    <name evidence="1" type="ORF">LTR37_005493</name>
</gene>
<comment type="caution">
    <text evidence="1">The sequence shown here is derived from an EMBL/GenBank/DDBJ whole genome shotgun (WGS) entry which is preliminary data.</text>
</comment>
<proteinExistence type="predicted"/>
<reference evidence="1" key="1">
    <citation type="submission" date="2023-07" db="EMBL/GenBank/DDBJ databases">
        <title>Black Yeasts Isolated from many extreme environments.</title>
        <authorList>
            <person name="Coleine C."/>
            <person name="Stajich J.E."/>
            <person name="Selbmann L."/>
        </authorList>
    </citation>
    <scope>NUCLEOTIDE SEQUENCE</scope>
    <source>
        <strain evidence="1">CCFEE 5714</strain>
    </source>
</reference>
<protein>
    <submittedName>
        <fullName evidence="1">Uncharacterized protein</fullName>
    </submittedName>
</protein>
<keyword evidence="2" id="KW-1185">Reference proteome</keyword>
<dbReference type="EMBL" id="JAUTXU010000035">
    <property type="protein sequence ID" value="KAK3717722.1"/>
    <property type="molecule type" value="Genomic_DNA"/>
</dbReference>
<accession>A0ACC3NLJ8</accession>
<sequence length="543" mass="58505">MDHHTKFTHIVVGAGSAGCVLAARIAENANFNVLLLEAGPECEGPNDPYGAQNIRRVPMKGQSEVFEDAIDWDVRVELPDDGAYMNVAQAKLVGGGSSINGGTALRNTVEDCMEWVKLGNHAWGWDSVEPVYAALENDRVKGTKEPHPLVRTKVSEAGRIQKAFIAGAIENGLPWTGDLNATGVEGCGASPVCRESNRRISVANTFIDPIRNKENFHLWTNSRVERILFHGRRATGVVVADHGEEIAASAEVILAAGAIFSPALLQRSGIGPTSVLKSLSIPVLQDLSVGANLADHPCVPVVARPKPGAYIDTDFSLQMQARWSSVSREGAIDLQMVCFSYLYAASPSSSSQLQQKPASSSQPQRSLGGTTSGHVAGIGCNLNKPTSPGSLRIQSRDPHVQPLIAPNYLTTANDRAAIRENVRFAYRIILSGAMQSVLSPPLGLTQEIVASDSLLDDWIRSQYSSTYHFTGTCRMATREKDGVVDQSGCVYGVQGLRVADASVIPTIPAANTMWTTVMFAERIGRCVRDRRPVNSYSEMTARL</sequence>
<evidence type="ECO:0000313" key="2">
    <source>
        <dbReference type="Proteomes" id="UP001281147"/>
    </source>
</evidence>
<name>A0ACC3NLJ8_9PEZI</name>
<evidence type="ECO:0000313" key="1">
    <source>
        <dbReference type="EMBL" id="KAK3717722.1"/>
    </source>
</evidence>